<evidence type="ECO:0000313" key="7">
    <source>
        <dbReference type="EMBL" id="MBP1464920.1"/>
    </source>
</evidence>
<keyword evidence="4 5" id="KW-0472">Membrane</keyword>
<proteinExistence type="predicted"/>
<evidence type="ECO:0000256" key="4">
    <source>
        <dbReference type="ARBA" id="ARBA00023136"/>
    </source>
</evidence>
<dbReference type="PANTHER" id="PTHR37422:SF13">
    <property type="entry name" value="LIPOPOLYSACCHARIDE BIOSYNTHESIS PROTEIN PA4999-RELATED"/>
    <property type="match status" value="1"/>
</dbReference>
<feature type="transmembrane region" description="Helical" evidence="5">
    <location>
        <begin position="89"/>
        <end position="107"/>
    </location>
</feature>
<organism evidence="7 8">
    <name type="scientific">Candidatus Chloroploca mongolica</name>
    <dbReference type="NCBI Taxonomy" id="2528176"/>
    <lineage>
        <taxon>Bacteria</taxon>
        <taxon>Bacillati</taxon>
        <taxon>Chloroflexota</taxon>
        <taxon>Chloroflexia</taxon>
        <taxon>Chloroflexales</taxon>
        <taxon>Chloroflexineae</taxon>
        <taxon>Oscillochloridaceae</taxon>
        <taxon>Candidatus Chloroploca</taxon>
    </lineage>
</organism>
<feature type="transmembrane region" description="Helical" evidence="5">
    <location>
        <begin position="33"/>
        <end position="51"/>
    </location>
</feature>
<feature type="domain" description="O-antigen ligase-related" evidence="6">
    <location>
        <begin position="221"/>
        <end position="374"/>
    </location>
</feature>
<feature type="transmembrane region" description="Helical" evidence="5">
    <location>
        <begin position="63"/>
        <end position="83"/>
    </location>
</feature>
<dbReference type="GO" id="GO:0016874">
    <property type="term" value="F:ligase activity"/>
    <property type="evidence" value="ECO:0007669"/>
    <property type="project" value="UniProtKB-KW"/>
</dbReference>
<evidence type="ECO:0000256" key="3">
    <source>
        <dbReference type="ARBA" id="ARBA00022989"/>
    </source>
</evidence>
<dbReference type="EMBL" id="SIJK02000005">
    <property type="protein sequence ID" value="MBP1464920.1"/>
    <property type="molecule type" value="Genomic_DNA"/>
</dbReference>
<feature type="transmembrane region" description="Helical" evidence="5">
    <location>
        <begin position="114"/>
        <end position="136"/>
    </location>
</feature>
<comment type="subcellular location">
    <subcellularLocation>
        <location evidence="1">Membrane</location>
        <topology evidence="1">Multi-pass membrane protein</topology>
    </subcellularLocation>
</comment>
<feature type="transmembrane region" description="Helical" evidence="5">
    <location>
        <begin position="7"/>
        <end position="27"/>
    </location>
</feature>
<dbReference type="RefSeq" id="WP_135476991.1">
    <property type="nucleotide sequence ID" value="NZ_SIJK02000005.1"/>
</dbReference>
<feature type="transmembrane region" description="Helical" evidence="5">
    <location>
        <begin position="431"/>
        <end position="450"/>
    </location>
</feature>
<feature type="transmembrane region" description="Helical" evidence="5">
    <location>
        <begin position="211"/>
        <end position="231"/>
    </location>
</feature>
<dbReference type="Pfam" id="PF04932">
    <property type="entry name" value="Wzy_C"/>
    <property type="match status" value="1"/>
</dbReference>
<feature type="transmembrane region" description="Helical" evidence="5">
    <location>
        <begin position="259"/>
        <end position="278"/>
    </location>
</feature>
<name>A0ABS4D668_9CHLR</name>
<sequence>MIAFLRWLARHLIGLDFVAVAAVAALSVATEQVFPLALGVALAGLALRWFALGVPSVRTPADLTILALASMALFSLTISEQPAITEVQVMRLLLGMALFYALVNWAVRHFHFGLLTFGIMLAGVVLTLGATISVTWSSTKLPFIPPEVYGQPSDTPYEIDLTGVADYLNARIPPEVAPLLEDSVNPNVMAGYLAVLFPVIAAPLFFNLRGLWWLSLPWLAILVPIGAMLLFTQSRGALLGLGAALVVLLMLYLYARRLVFAGMIILFFVVMVGQGRLIEVYGAPDQIPYRELIEAQIPDVDRVTDKDLPARIEIWDRAIRLIRDFPVTGVGMGLYYPAVEQYYPFETVTAQDHAHNLVLQVGVDLGIPGLLAWLATLFVVIGAALHAFQRAIDADDRFATGFAAGLVAAQAALLVHGIFDAVTWGMVRPAILIWVLWGAAIAVLRLTFAYQPQAATALLRRGRSEG</sequence>
<evidence type="ECO:0000256" key="5">
    <source>
        <dbReference type="SAM" id="Phobius"/>
    </source>
</evidence>
<comment type="caution">
    <text evidence="7">The sequence shown here is derived from an EMBL/GenBank/DDBJ whole genome shotgun (WGS) entry which is preliminary data.</text>
</comment>
<feature type="transmembrane region" description="Helical" evidence="5">
    <location>
        <begin position="237"/>
        <end position="254"/>
    </location>
</feature>
<protein>
    <submittedName>
        <fullName evidence="7">O-antigen ligase family protein</fullName>
    </submittedName>
</protein>
<accession>A0ABS4D668</accession>
<gene>
    <name evidence="7" type="ORF">EYB53_004275</name>
</gene>
<keyword evidence="3 5" id="KW-1133">Transmembrane helix</keyword>
<evidence type="ECO:0000313" key="8">
    <source>
        <dbReference type="Proteomes" id="UP001193081"/>
    </source>
</evidence>
<feature type="transmembrane region" description="Helical" evidence="5">
    <location>
        <begin position="398"/>
        <end position="419"/>
    </location>
</feature>
<feature type="transmembrane region" description="Helical" evidence="5">
    <location>
        <begin position="365"/>
        <end position="386"/>
    </location>
</feature>
<evidence type="ECO:0000256" key="1">
    <source>
        <dbReference type="ARBA" id="ARBA00004141"/>
    </source>
</evidence>
<keyword evidence="2 5" id="KW-0812">Transmembrane</keyword>
<keyword evidence="8" id="KW-1185">Reference proteome</keyword>
<dbReference type="Proteomes" id="UP001193081">
    <property type="component" value="Unassembled WGS sequence"/>
</dbReference>
<evidence type="ECO:0000259" key="6">
    <source>
        <dbReference type="Pfam" id="PF04932"/>
    </source>
</evidence>
<dbReference type="PANTHER" id="PTHR37422">
    <property type="entry name" value="TEICHURONIC ACID BIOSYNTHESIS PROTEIN TUAE"/>
    <property type="match status" value="1"/>
</dbReference>
<dbReference type="InterPro" id="IPR051533">
    <property type="entry name" value="WaaL-like"/>
</dbReference>
<evidence type="ECO:0000256" key="2">
    <source>
        <dbReference type="ARBA" id="ARBA00022692"/>
    </source>
</evidence>
<reference evidence="7 8" key="1">
    <citation type="submission" date="2021-03" db="EMBL/GenBank/DDBJ databases">
        <authorList>
            <person name="Grouzdev D.S."/>
        </authorList>
    </citation>
    <scope>NUCLEOTIDE SEQUENCE [LARGE SCALE GENOMIC DNA]</scope>
    <source>
        <strain evidence="7 8">M50-1</strain>
    </source>
</reference>
<feature type="transmembrane region" description="Helical" evidence="5">
    <location>
        <begin position="188"/>
        <end position="206"/>
    </location>
</feature>
<keyword evidence="7" id="KW-0436">Ligase</keyword>
<dbReference type="InterPro" id="IPR007016">
    <property type="entry name" value="O-antigen_ligase-rel_domated"/>
</dbReference>